<accession>A0A811TAL4</accession>
<sequence length="55" mass="6476">MSYDETDDYFGELGTFAPNPPKKEEAYPFNIDIDYEKYERTQVETKVLGYVSKQD</sequence>
<reference evidence="1" key="1">
    <citation type="submission" date="2020-10" db="EMBL/GenBank/DDBJ databases">
        <authorList>
            <person name="Hahn C.J."/>
            <person name="Laso-Perez R."/>
            <person name="Vulcano F."/>
            <person name="Vaziourakis K.-M."/>
            <person name="Stokke R."/>
            <person name="Steen I.H."/>
            <person name="Teske A."/>
            <person name="Boetius A."/>
            <person name="Liebeke M."/>
            <person name="Amann R."/>
            <person name="Knittel K."/>
        </authorList>
    </citation>
    <scope>NUCLEOTIDE SEQUENCE</scope>
    <source>
        <strain evidence="1">Gfbio:e3339647-f889-4370-9287-4fb5cb688e4c:AG392D22_GoMArc1</strain>
    </source>
</reference>
<protein>
    <submittedName>
        <fullName evidence="1">Uncharacterized protein</fullName>
    </submittedName>
</protein>
<evidence type="ECO:0000313" key="2">
    <source>
        <dbReference type="Proteomes" id="UP000634805"/>
    </source>
</evidence>
<comment type="caution">
    <text evidence="1">The sequence shown here is derived from an EMBL/GenBank/DDBJ whole genome shotgun (WGS) entry which is preliminary data.</text>
</comment>
<evidence type="ECO:0000313" key="1">
    <source>
        <dbReference type="EMBL" id="CAD6493371.1"/>
    </source>
</evidence>
<proteinExistence type="predicted"/>
<dbReference type="AlphaFoldDB" id="A0A811TAL4"/>
<dbReference type="EMBL" id="CAJHIS010000011">
    <property type="protein sequence ID" value="CAD6493371.1"/>
    <property type="molecule type" value="Genomic_DNA"/>
</dbReference>
<name>A0A811TAL4_9EURY</name>
<gene>
    <name evidence="1" type="ORF">EMLJLAPB_00510</name>
</gene>
<organism evidence="1 2">
    <name type="scientific">Candidatus Argoarchaeum ethanivorans</name>
    <dbReference type="NCBI Taxonomy" id="2608793"/>
    <lineage>
        <taxon>Archaea</taxon>
        <taxon>Methanobacteriati</taxon>
        <taxon>Methanobacteriota</taxon>
        <taxon>Stenosarchaea group</taxon>
        <taxon>Methanomicrobia</taxon>
        <taxon>Methanosarcinales</taxon>
        <taxon>Methanosarcinales incertae sedis</taxon>
        <taxon>GOM Arc I cluster</taxon>
        <taxon>Candidatus Argoarchaeum</taxon>
    </lineage>
</organism>
<dbReference type="Proteomes" id="UP000634805">
    <property type="component" value="Unassembled WGS sequence"/>
</dbReference>